<feature type="disulfide bond" evidence="9">
    <location>
        <begin position="1037"/>
        <end position="1054"/>
    </location>
</feature>
<evidence type="ECO:0000259" key="11">
    <source>
        <dbReference type="PROSITE" id="PS50026"/>
    </source>
</evidence>
<dbReference type="Proteomes" id="UP000694845">
    <property type="component" value="Unplaced"/>
</dbReference>
<evidence type="ECO:0000256" key="10">
    <source>
        <dbReference type="SAM" id="Phobius"/>
    </source>
</evidence>
<dbReference type="PROSITE" id="PS51233">
    <property type="entry name" value="VWFD"/>
    <property type="match status" value="1"/>
</dbReference>
<evidence type="ECO:0000259" key="13">
    <source>
        <dbReference type="PROSITE" id="PS51220"/>
    </source>
</evidence>
<dbReference type="AlphaFoldDB" id="A0A8B7ZU85"/>
<feature type="domain" description="EGF-like" evidence="11">
    <location>
        <begin position="698"/>
        <end position="743"/>
    </location>
</feature>
<feature type="transmembrane region" description="Helical" evidence="10">
    <location>
        <begin position="1081"/>
        <end position="1104"/>
    </location>
</feature>
<dbReference type="PROSITE" id="PS00022">
    <property type="entry name" value="EGF_1"/>
    <property type="match status" value="3"/>
</dbReference>
<dbReference type="InterPro" id="IPR009030">
    <property type="entry name" value="Growth_fac_rcpt_cys_sf"/>
</dbReference>
<evidence type="ECO:0000256" key="4">
    <source>
        <dbReference type="ARBA" id="ARBA00022737"/>
    </source>
</evidence>
<dbReference type="Pfam" id="PF14670">
    <property type="entry name" value="FXa_inhibition"/>
    <property type="match status" value="1"/>
</dbReference>
<dbReference type="RefSeq" id="XP_022107056.1">
    <property type="nucleotide sequence ID" value="XM_022251364.1"/>
</dbReference>
<dbReference type="SMART" id="SM00216">
    <property type="entry name" value="VWD"/>
    <property type="match status" value="1"/>
</dbReference>
<dbReference type="GO" id="GO:0005509">
    <property type="term" value="F:calcium ion binding"/>
    <property type="evidence" value="ECO:0007669"/>
    <property type="project" value="InterPro"/>
</dbReference>
<keyword evidence="15" id="KW-1185">Reference proteome</keyword>
<dbReference type="FunFam" id="2.10.25.10:FF:000240">
    <property type="entry name" value="Vitamin K-dependent protein S"/>
    <property type="match status" value="1"/>
</dbReference>
<evidence type="ECO:0000259" key="12">
    <source>
        <dbReference type="PROSITE" id="PS50856"/>
    </source>
</evidence>
<evidence type="ECO:0000256" key="5">
    <source>
        <dbReference type="ARBA" id="ARBA00022837"/>
    </source>
</evidence>
<dbReference type="OMA" id="QPCKDID"/>
<keyword evidence="3 10" id="KW-0812">Transmembrane</keyword>
<dbReference type="Pfam" id="PF00094">
    <property type="entry name" value="VWD"/>
    <property type="match status" value="1"/>
</dbReference>
<keyword evidence="4" id="KW-0677">Repeat</keyword>
<dbReference type="KEGG" id="aplc:110988112"/>
<evidence type="ECO:0000313" key="16">
    <source>
        <dbReference type="RefSeq" id="XP_022107056.1"/>
    </source>
</evidence>
<dbReference type="FunFam" id="2.10.25.10:FF:000027">
    <property type="entry name" value="Thrombospondin 3"/>
    <property type="match status" value="1"/>
</dbReference>
<dbReference type="PANTHER" id="PTHR13802">
    <property type="entry name" value="MUCIN 4-RELATED"/>
    <property type="match status" value="1"/>
</dbReference>
<proteinExistence type="predicted"/>
<keyword evidence="8 9" id="KW-1015">Disulfide bond</keyword>
<reference evidence="16" key="1">
    <citation type="submission" date="2025-08" db="UniProtKB">
        <authorList>
            <consortium name="RefSeq"/>
        </authorList>
    </citation>
    <scope>IDENTIFICATION</scope>
</reference>
<dbReference type="Pfam" id="PF06119">
    <property type="entry name" value="NIDO"/>
    <property type="match status" value="1"/>
</dbReference>
<dbReference type="GO" id="GO:0016020">
    <property type="term" value="C:membrane"/>
    <property type="evidence" value="ECO:0007669"/>
    <property type="project" value="UniProtKB-SubCell"/>
</dbReference>
<dbReference type="InterPro" id="IPR001846">
    <property type="entry name" value="VWF_type-D"/>
</dbReference>
<evidence type="ECO:0000259" key="14">
    <source>
        <dbReference type="PROSITE" id="PS51233"/>
    </source>
</evidence>
<dbReference type="InterPro" id="IPR001881">
    <property type="entry name" value="EGF-like_Ca-bd_dom"/>
</dbReference>
<evidence type="ECO:0000256" key="2">
    <source>
        <dbReference type="ARBA" id="ARBA00022536"/>
    </source>
</evidence>
<accession>A0A8B7ZU85</accession>
<dbReference type="InterPro" id="IPR051495">
    <property type="entry name" value="Epithelial_Barrier/Signaling"/>
</dbReference>
<comment type="caution">
    <text evidence="9">Lacks conserved residue(s) required for the propagation of feature annotation.</text>
</comment>
<dbReference type="SMART" id="SM00539">
    <property type="entry name" value="NIDO"/>
    <property type="match status" value="1"/>
</dbReference>
<keyword evidence="5" id="KW-0106">Calcium</keyword>
<keyword evidence="2 9" id="KW-0245">EGF-like domain</keyword>
<feature type="domain" description="AMOP" evidence="12">
    <location>
        <begin position="170"/>
        <end position="320"/>
    </location>
</feature>
<dbReference type="InterPro" id="IPR005533">
    <property type="entry name" value="AMOP_dom"/>
</dbReference>
<dbReference type="PANTHER" id="PTHR13802:SF52">
    <property type="entry name" value="MUCIN-4"/>
    <property type="match status" value="1"/>
</dbReference>
<feature type="domain" description="NIDO" evidence="13">
    <location>
        <begin position="12"/>
        <end position="167"/>
    </location>
</feature>
<feature type="domain" description="EGF-like" evidence="11">
    <location>
        <begin position="1028"/>
        <end position="1066"/>
    </location>
</feature>
<dbReference type="SMART" id="SM00723">
    <property type="entry name" value="AMOP"/>
    <property type="match status" value="1"/>
</dbReference>
<gene>
    <name evidence="16" type="primary">LOC110988112</name>
</gene>
<dbReference type="GeneID" id="110988112"/>
<dbReference type="SUPFAM" id="SSF57196">
    <property type="entry name" value="EGF/Laminin"/>
    <property type="match status" value="1"/>
</dbReference>
<dbReference type="InterPro" id="IPR056619">
    <property type="entry name" value="C8-3_MUC4"/>
</dbReference>
<evidence type="ECO:0000256" key="1">
    <source>
        <dbReference type="ARBA" id="ARBA00004370"/>
    </source>
</evidence>
<evidence type="ECO:0000256" key="3">
    <source>
        <dbReference type="ARBA" id="ARBA00022692"/>
    </source>
</evidence>
<dbReference type="PROSITE" id="PS51220">
    <property type="entry name" value="NIDO"/>
    <property type="match status" value="1"/>
</dbReference>
<evidence type="ECO:0000256" key="9">
    <source>
        <dbReference type="PROSITE-ProRule" id="PRU00076"/>
    </source>
</evidence>
<sequence length="1145" mass="127445">MKFSDGLKMVVPFWADVKADAFSGGKNVFWQVYDQLDPTTNQDMLQTIKDIMSSYLEVGDDIQRAYWALVVTWSGVQPNSKATETNTFQVVLLTDSIHSYAMFNYDPCNMNWDTAFLPNKNVILGYTCGESDQSVYVDVPEDSLFRPGTIVGNSGKRGRWVFQLDSHTNDFFNPRLSCHNWYSRQAPYPIFNVYYPAFADTCPCSMRNARRDLRFLRMTHRNYVPPGDVWDFFQDTSVACYVRLFQAPGTPGPQCCYKIYTGDLLYDVRNPRVASVFERFPFSQNFYTPEVFQKWYEEEVFSRYYCCEKSNLCHLYIEWRPLMTCSEYTPPFGGWFWGDPHVRTLDGLDYTFNGLGEYTLVLIEDPGRGERIFELQGRTQRVYDANRDELTNATSYIGFAALDDVSGARVEVKINKDATDLITTVNGNVVEPTVVGLVFDGLTVKKEDDPPKVVAIFASDTQFSVGVNNSLVDITVHLSQNYKGKTKGLLGVWDGNSTNDVLRRDGAFQQPTGTDGEMLEVDYFEFGETWRVSINDSHFYYLPPDESWDNMNDLDFRPKFLDDLLASVDAEQSQKIIAICGDNKECQYDSLVLNDTTVGVATLELNEKNTDDLKLATNYPPMLTLIDSIDATVGESLVLQLSATDPDGDHVEFRLLEDVRDAVLTEDGVFTWLPMDTSKVRVGFLATDGRSNSTLEPIVSLCDCKNGGTCLSGQYVDGTNLIQDRFGVLLCKCEPGWSGEFCEVDYDACADDPCFLGVDCKDEAPPLLNSTCGPCPEGLEGDGKTCADIDECVEMSTDDQASSGRRGCDQICENTLGGFKCRCRTGYFLDEDGKTCLKLSASNCLNGGEFDEEALECICPWTYSGPTCADENRCLSNSSLCSELGQQCLPDTNEEGFSCQCRGFEGYVKMDNGSCKQIPSIGVVITANLDFKKAFKTPTSNAFERTASMFERAIMNRLATNETTWSALSAEVTKIEEGSVVVTSVVSFPESTVPSAANLEDVLSRSKTVFDGNVTITIDPDSVRAKVVSTACASGQCLNGGTCERPHFSPWLICRCQAAFTGERCETEMESVPSEGGMSTVALVTIIIGTLLLVLVVVAALFYITLRKKNKVEPVFTIQSRKASTDNENDRHVELELVPVEEDAK</sequence>
<dbReference type="PROSITE" id="PS01186">
    <property type="entry name" value="EGF_2"/>
    <property type="match status" value="1"/>
</dbReference>
<dbReference type="Gene3D" id="2.10.25.10">
    <property type="entry name" value="Laminin"/>
    <property type="match status" value="4"/>
</dbReference>
<feature type="disulfide bond" evidence="9">
    <location>
        <begin position="1056"/>
        <end position="1065"/>
    </location>
</feature>
<keyword evidence="7 10" id="KW-0472">Membrane</keyword>
<evidence type="ECO:0000313" key="15">
    <source>
        <dbReference type="Proteomes" id="UP000694845"/>
    </source>
</evidence>
<feature type="domain" description="VWFD" evidence="14">
    <location>
        <begin position="332"/>
        <end position="538"/>
    </location>
</feature>
<dbReference type="PROSITE" id="PS50026">
    <property type="entry name" value="EGF_3"/>
    <property type="match status" value="2"/>
</dbReference>
<dbReference type="SMART" id="SM00179">
    <property type="entry name" value="EGF_CA"/>
    <property type="match status" value="2"/>
</dbReference>
<dbReference type="InterPro" id="IPR003886">
    <property type="entry name" value="NIDO_dom"/>
</dbReference>
<feature type="disulfide bond" evidence="9">
    <location>
        <begin position="733"/>
        <end position="742"/>
    </location>
</feature>
<comment type="subcellular location">
    <subcellularLocation>
        <location evidence="1">Membrane</location>
    </subcellularLocation>
</comment>
<dbReference type="SUPFAM" id="SSF57184">
    <property type="entry name" value="Growth factor receptor domain"/>
    <property type="match status" value="1"/>
</dbReference>
<dbReference type="SMART" id="SM00181">
    <property type="entry name" value="EGF"/>
    <property type="match status" value="5"/>
</dbReference>
<dbReference type="PROSITE" id="PS50856">
    <property type="entry name" value="AMOP"/>
    <property type="match status" value="1"/>
</dbReference>
<organism evidence="15 16">
    <name type="scientific">Acanthaster planci</name>
    <name type="common">Crown-of-thorns starfish</name>
    <dbReference type="NCBI Taxonomy" id="133434"/>
    <lineage>
        <taxon>Eukaryota</taxon>
        <taxon>Metazoa</taxon>
        <taxon>Echinodermata</taxon>
        <taxon>Eleutherozoa</taxon>
        <taxon>Asterozoa</taxon>
        <taxon>Asteroidea</taxon>
        <taxon>Valvatacea</taxon>
        <taxon>Valvatida</taxon>
        <taxon>Acanthasteridae</taxon>
        <taxon>Acanthaster</taxon>
    </lineage>
</organism>
<evidence type="ECO:0000256" key="8">
    <source>
        <dbReference type="ARBA" id="ARBA00023157"/>
    </source>
</evidence>
<name>A0A8B7ZU85_ACAPL</name>
<dbReference type="Pfam" id="PF23263">
    <property type="entry name" value="C8-3_MUC4"/>
    <property type="match status" value="1"/>
</dbReference>
<evidence type="ECO:0000256" key="7">
    <source>
        <dbReference type="ARBA" id="ARBA00023136"/>
    </source>
</evidence>
<evidence type="ECO:0000256" key="6">
    <source>
        <dbReference type="ARBA" id="ARBA00022989"/>
    </source>
</evidence>
<dbReference type="OrthoDB" id="4405280at2759"/>
<keyword evidence="6 10" id="KW-1133">Transmembrane helix</keyword>
<dbReference type="GO" id="GO:0007160">
    <property type="term" value="P:cell-matrix adhesion"/>
    <property type="evidence" value="ECO:0007669"/>
    <property type="project" value="InterPro"/>
</dbReference>
<protein>
    <submittedName>
        <fullName evidence="16">Mucin-like protein</fullName>
    </submittedName>
</protein>
<dbReference type="InterPro" id="IPR000742">
    <property type="entry name" value="EGF"/>
</dbReference>